<keyword evidence="3" id="KW-0489">Methyltransferase</keyword>
<protein>
    <submittedName>
        <fullName evidence="3">Methyltransferase domain-containing protein</fullName>
    </submittedName>
</protein>
<evidence type="ECO:0000256" key="1">
    <source>
        <dbReference type="ARBA" id="ARBA00022679"/>
    </source>
</evidence>
<dbReference type="GO" id="GO:0032259">
    <property type="term" value="P:methylation"/>
    <property type="evidence" value="ECO:0007669"/>
    <property type="project" value="UniProtKB-KW"/>
</dbReference>
<proteinExistence type="predicted"/>
<accession>A0A964T8Y5</accession>
<dbReference type="AlphaFoldDB" id="A0A964T8Y5"/>
<dbReference type="Gene3D" id="3.40.50.150">
    <property type="entry name" value="Vaccinia Virus protein VP39"/>
    <property type="match status" value="1"/>
</dbReference>
<comment type="caution">
    <text evidence="3">The sequence shown here is derived from an EMBL/GenBank/DDBJ whole genome shotgun (WGS) entry which is preliminary data.</text>
</comment>
<dbReference type="InterPro" id="IPR013216">
    <property type="entry name" value="Methyltransf_11"/>
</dbReference>
<keyword evidence="1" id="KW-0808">Transferase</keyword>
<dbReference type="Proteomes" id="UP000667650">
    <property type="component" value="Unassembled WGS sequence"/>
</dbReference>
<evidence type="ECO:0000259" key="2">
    <source>
        <dbReference type="Pfam" id="PF08241"/>
    </source>
</evidence>
<dbReference type="EMBL" id="JAAABI010000001">
    <property type="protein sequence ID" value="NAY90432.1"/>
    <property type="molecule type" value="Genomic_DNA"/>
</dbReference>
<name>A0A964T8Y5_9FLAO</name>
<dbReference type="GO" id="GO:0008757">
    <property type="term" value="F:S-adenosylmethionine-dependent methyltransferase activity"/>
    <property type="evidence" value="ECO:0007669"/>
    <property type="project" value="InterPro"/>
</dbReference>
<organism evidence="3 4">
    <name type="scientific">Flagellimonas ochracea</name>
    <dbReference type="NCBI Taxonomy" id="2696472"/>
    <lineage>
        <taxon>Bacteria</taxon>
        <taxon>Pseudomonadati</taxon>
        <taxon>Bacteroidota</taxon>
        <taxon>Flavobacteriia</taxon>
        <taxon>Flavobacteriales</taxon>
        <taxon>Flavobacteriaceae</taxon>
        <taxon>Flagellimonas</taxon>
    </lineage>
</organism>
<feature type="domain" description="Methyltransferase type 11" evidence="2">
    <location>
        <begin position="70"/>
        <end position="167"/>
    </location>
</feature>
<reference evidence="3" key="1">
    <citation type="submission" date="2020-01" db="EMBL/GenBank/DDBJ databases">
        <title>Muricauda ochracea sp. nov., isolated from a tidal flat of Garorim bay in Korea.</title>
        <authorList>
            <person name="Kim D."/>
            <person name="Yoo Y."/>
            <person name="Kim J.-J."/>
        </authorList>
    </citation>
    <scope>NUCLEOTIDE SEQUENCE</scope>
    <source>
        <strain evidence="3">JGD-17</strain>
    </source>
</reference>
<dbReference type="InterPro" id="IPR029063">
    <property type="entry name" value="SAM-dependent_MTases_sf"/>
</dbReference>
<dbReference type="InterPro" id="IPR050447">
    <property type="entry name" value="Erg6_SMT_methyltransf"/>
</dbReference>
<evidence type="ECO:0000313" key="4">
    <source>
        <dbReference type="Proteomes" id="UP000667650"/>
    </source>
</evidence>
<dbReference type="SUPFAM" id="SSF53335">
    <property type="entry name" value="S-adenosyl-L-methionine-dependent methyltransferases"/>
    <property type="match status" value="1"/>
</dbReference>
<dbReference type="PANTHER" id="PTHR44068">
    <property type="entry name" value="ZGC:194242"/>
    <property type="match status" value="1"/>
</dbReference>
<dbReference type="CDD" id="cd02440">
    <property type="entry name" value="AdoMet_MTases"/>
    <property type="match status" value="1"/>
</dbReference>
<keyword evidence="4" id="KW-1185">Reference proteome</keyword>
<gene>
    <name evidence="3" type="ORF">GTQ34_00740</name>
</gene>
<evidence type="ECO:0000313" key="3">
    <source>
        <dbReference type="EMBL" id="NAY90432.1"/>
    </source>
</evidence>
<dbReference type="Pfam" id="PF08241">
    <property type="entry name" value="Methyltransf_11"/>
    <property type="match status" value="1"/>
</dbReference>
<sequence>MMDSLNKKIETHYLKKGLYEDILVRLKEQNIDLNQVTRHDIAGVDEFHVRGSEVSKELASSINIKGSKVLDMGSGIGGPCRMLAHQYDCDTIGIDLSSEFVKTANALSKLVGLNHKTKFIQGSATALPFDDNSFDVVWTQHVQMNIPDKQKFYGEARRVLKPGGYFLYYDIFTTHVGPIEYPMPWANHESFSFLIGIDEVASILNNLGFLKISTTNQTEAGITFFKSLFTKIETSGPPKVSLSLLMGESTLSKLSNLFSHLQKNLLILESGVYQKTN</sequence>
<dbReference type="PANTHER" id="PTHR44068:SF11">
    <property type="entry name" value="GERANYL DIPHOSPHATE 2-C-METHYLTRANSFERASE"/>
    <property type="match status" value="1"/>
</dbReference>